<feature type="transmembrane region" description="Helical" evidence="1">
    <location>
        <begin position="132"/>
        <end position="155"/>
    </location>
</feature>
<dbReference type="Pfam" id="PF07077">
    <property type="entry name" value="DUF1345"/>
    <property type="match status" value="1"/>
</dbReference>
<dbReference type="InterPro" id="IPR009781">
    <property type="entry name" value="DUF1345"/>
</dbReference>
<gene>
    <name evidence="2" type="ORF">SAMN05518682_0085</name>
</gene>
<dbReference type="RefSeq" id="WP_051028631.1">
    <property type="nucleotide sequence ID" value="NZ_FTMI01000001.1"/>
</dbReference>
<keyword evidence="1" id="KW-0812">Transmembrane</keyword>
<protein>
    <recommendedName>
        <fullName evidence="4">DUF1345 domain-containing protein</fullName>
    </recommendedName>
</protein>
<accession>A0A1N6N3J0</accession>
<feature type="transmembrane region" description="Helical" evidence="1">
    <location>
        <begin position="218"/>
        <end position="237"/>
    </location>
</feature>
<organism evidence="2 3">
    <name type="scientific">Cellulosimicrobium aquatile</name>
    <dbReference type="NCBI Taxonomy" id="1612203"/>
    <lineage>
        <taxon>Bacteria</taxon>
        <taxon>Bacillati</taxon>
        <taxon>Actinomycetota</taxon>
        <taxon>Actinomycetes</taxon>
        <taxon>Micrococcales</taxon>
        <taxon>Promicromonosporaceae</taxon>
        <taxon>Cellulosimicrobium</taxon>
    </lineage>
</organism>
<evidence type="ECO:0000313" key="3">
    <source>
        <dbReference type="Proteomes" id="UP000186235"/>
    </source>
</evidence>
<name>A0A1N6N3J0_9MICO</name>
<sequence>MTRRPSTARPALRDRLVPETTRTLVSTVVALVTGPVVVLLAEGPLGLDDRTVPVAAGLLVWVVLAGLSCTLTCVAFAGRRGPELERALLRAHPDGRGRVRTLLLGGGSTAWSVQFAVMALLVGFALAQGVAWAAAPALTVLGVAVIVVSWVAVLVSHTVHYARRDVAAGDGLGFAFPGEGPRAYADYVYLAAGVSTTFSTADVTVLDSVTRRMVTTHAVVAFAFNAVIVALVVVVLVNA</sequence>
<evidence type="ECO:0008006" key="4">
    <source>
        <dbReference type="Google" id="ProtNLM"/>
    </source>
</evidence>
<keyword evidence="1" id="KW-0472">Membrane</keyword>
<evidence type="ECO:0000256" key="1">
    <source>
        <dbReference type="SAM" id="Phobius"/>
    </source>
</evidence>
<dbReference type="Proteomes" id="UP000186235">
    <property type="component" value="Unassembled WGS sequence"/>
</dbReference>
<keyword evidence="3" id="KW-1185">Reference proteome</keyword>
<dbReference type="EMBL" id="FTMI01000001">
    <property type="protein sequence ID" value="SIP86644.1"/>
    <property type="molecule type" value="Genomic_DNA"/>
</dbReference>
<feature type="transmembrane region" description="Helical" evidence="1">
    <location>
        <begin position="21"/>
        <end position="41"/>
    </location>
</feature>
<feature type="transmembrane region" description="Helical" evidence="1">
    <location>
        <begin position="99"/>
        <end position="126"/>
    </location>
</feature>
<evidence type="ECO:0000313" key="2">
    <source>
        <dbReference type="EMBL" id="SIP86644.1"/>
    </source>
</evidence>
<feature type="transmembrane region" description="Helical" evidence="1">
    <location>
        <begin position="53"/>
        <end position="78"/>
    </location>
</feature>
<dbReference type="AlphaFoldDB" id="A0A1N6N3J0"/>
<reference evidence="3" key="1">
    <citation type="submission" date="2017-01" db="EMBL/GenBank/DDBJ databases">
        <authorList>
            <person name="Varghese N."/>
            <person name="Submissions S."/>
        </authorList>
    </citation>
    <scope>NUCLEOTIDE SEQUENCE [LARGE SCALE GENOMIC DNA]</scope>
    <source>
        <strain evidence="3">3bp</strain>
    </source>
</reference>
<proteinExistence type="predicted"/>
<keyword evidence="1" id="KW-1133">Transmembrane helix</keyword>